<sequence length="284" mass="31951">MSSLFSDDGNSRAAVALRLKIKEKKAAKQDLGAVVDQTVKPQSDEAKKGKEKQEIVEDEEPSLTRWKSQFVVNKIRPSHVSSVILNSDDRFFSKLNFLMLFVGTMMVCDIAGVCTPTSQAAIVNRISEDTVIRKIENCGLLIHYLKNCKSNWPQKENGEHHFKGLNTLLQQLYLDSNLLEKPPIARQRPAIKYWNSTYLNKCVAVELIANGNFGKTSSSDCISESVVEVFAVNLYSIFTKNVADTVQLDSTLKRGLSMFPVDGKLLEFNDKFHQLFREAKPSKD</sequence>
<evidence type="ECO:0000313" key="1">
    <source>
        <dbReference type="EMBL" id="KAD4585550.1"/>
    </source>
</evidence>
<keyword evidence="2" id="KW-1185">Reference proteome</keyword>
<gene>
    <name evidence="1" type="ORF">E3N88_23151</name>
</gene>
<protein>
    <submittedName>
        <fullName evidence="1">Uncharacterized protein</fullName>
    </submittedName>
</protein>
<reference evidence="1 2" key="1">
    <citation type="submission" date="2019-05" db="EMBL/GenBank/DDBJ databases">
        <title>Mikania micrantha, genome provides insights into the molecular mechanism of rapid growth.</title>
        <authorList>
            <person name="Liu B."/>
        </authorList>
    </citation>
    <scope>NUCLEOTIDE SEQUENCE [LARGE SCALE GENOMIC DNA]</scope>
    <source>
        <strain evidence="1">NLD-2019</strain>
        <tissue evidence="1">Leaf</tissue>
    </source>
</reference>
<organism evidence="1 2">
    <name type="scientific">Mikania micrantha</name>
    <name type="common">bitter vine</name>
    <dbReference type="NCBI Taxonomy" id="192012"/>
    <lineage>
        <taxon>Eukaryota</taxon>
        <taxon>Viridiplantae</taxon>
        <taxon>Streptophyta</taxon>
        <taxon>Embryophyta</taxon>
        <taxon>Tracheophyta</taxon>
        <taxon>Spermatophyta</taxon>
        <taxon>Magnoliopsida</taxon>
        <taxon>eudicotyledons</taxon>
        <taxon>Gunneridae</taxon>
        <taxon>Pentapetalae</taxon>
        <taxon>asterids</taxon>
        <taxon>campanulids</taxon>
        <taxon>Asterales</taxon>
        <taxon>Asteraceae</taxon>
        <taxon>Asteroideae</taxon>
        <taxon>Heliantheae alliance</taxon>
        <taxon>Eupatorieae</taxon>
        <taxon>Mikania</taxon>
    </lineage>
</organism>
<dbReference type="EMBL" id="SZYD01000012">
    <property type="protein sequence ID" value="KAD4585550.1"/>
    <property type="molecule type" value="Genomic_DNA"/>
</dbReference>
<comment type="caution">
    <text evidence="1">The sequence shown here is derived from an EMBL/GenBank/DDBJ whole genome shotgun (WGS) entry which is preliminary data.</text>
</comment>
<accession>A0A5N6NE84</accession>
<name>A0A5N6NE84_9ASTR</name>
<evidence type="ECO:0000313" key="2">
    <source>
        <dbReference type="Proteomes" id="UP000326396"/>
    </source>
</evidence>
<proteinExistence type="predicted"/>
<dbReference type="AlphaFoldDB" id="A0A5N6NE84"/>
<dbReference type="Proteomes" id="UP000326396">
    <property type="component" value="Linkage Group LG2"/>
</dbReference>